<dbReference type="AlphaFoldDB" id="A0A8I0AEE9"/>
<evidence type="ECO:0000313" key="2">
    <source>
        <dbReference type="Proteomes" id="UP000652847"/>
    </source>
</evidence>
<comment type="caution">
    <text evidence="1">The sequence shown here is derived from an EMBL/GenBank/DDBJ whole genome shotgun (WGS) entry which is preliminary data.</text>
</comment>
<accession>A0A8I0AEE9</accession>
<protein>
    <submittedName>
        <fullName evidence="1">Uncharacterized protein</fullName>
    </submittedName>
</protein>
<name>A0A8I0AEE9_9FIRM</name>
<proteinExistence type="predicted"/>
<evidence type="ECO:0000313" key="1">
    <source>
        <dbReference type="EMBL" id="MBC5652226.1"/>
    </source>
</evidence>
<reference evidence="1 2" key="1">
    <citation type="submission" date="2020-08" db="EMBL/GenBank/DDBJ databases">
        <title>Genome public.</title>
        <authorList>
            <person name="Liu C."/>
            <person name="Sun Q."/>
        </authorList>
    </citation>
    <scope>NUCLEOTIDE SEQUENCE [LARGE SCALE GENOMIC DNA]</scope>
    <source>
        <strain evidence="1 2">BX17</strain>
    </source>
</reference>
<sequence length="124" mass="14240">MKKALAKIQKTEINTYIDEFVKARQKYFTVGQEWLEAKVTDEKIYVQIDRKQLEEELDDMIKISLQFGRVLPLEMKIQVRKVAGGAEISYMDNGAGSWRCGRIYAPEKAGRAASPEKRWGVQIA</sequence>
<keyword evidence="2" id="KW-1185">Reference proteome</keyword>
<dbReference type="EMBL" id="JACOOT010000033">
    <property type="protein sequence ID" value="MBC5652226.1"/>
    <property type="molecule type" value="Genomic_DNA"/>
</dbReference>
<organism evidence="1 2">
    <name type="scientific">Blautia segnis</name>
    <dbReference type="NCBI Taxonomy" id="2763030"/>
    <lineage>
        <taxon>Bacteria</taxon>
        <taxon>Bacillati</taxon>
        <taxon>Bacillota</taxon>
        <taxon>Clostridia</taxon>
        <taxon>Lachnospirales</taxon>
        <taxon>Lachnospiraceae</taxon>
        <taxon>Blautia</taxon>
    </lineage>
</organism>
<dbReference type="Proteomes" id="UP000652847">
    <property type="component" value="Unassembled WGS sequence"/>
</dbReference>
<gene>
    <name evidence="1" type="ORF">H8S54_14215</name>
</gene>
<dbReference type="RefSeq" id="WP_186901698.1">
    <property type="nucleotide sequence ID" value="NZ_JACOOT010000033.1"/>
</dbReference>